<evidence type="ECO:0000256" key="5">
    <source>
        <dbReference type="ARBA" id="ARBA00022679"/>
    </source>
</evidence>
<evidence type="ECO:0000256" key="6">
    <source>
        <dbReference type="ARBA" id="ARBA00022960"/>
    </source>
</evidence>
<comment type="caution">
    <text evidence="14">The sequence shown here is derived from an EMBL/GenBank/DDBJ whole genome shotgun (WGS) entry which is preliminary data.</text>
</comment>
<keyword evidence="6 12" id="KW-0133">Cell shape</keyword>
<evidence type="ECO:0000313" key="14">
    <source>
        <dbReference type="EMBL" id="PND47747.1"/>
    </source>
</evidence>
<comment type="catalytic activity">
    <reaction evidence="11 12">
        <text>phosphoenolpyruvate + UDP-N-acetyl-alpha-D-glucosamine = UDP-N-acetyl-3-O-(1-carboxyvinyl)-alpha-D-glucosamine + phosphate</text>
        <dbReference type="Rhea" id="RHEA:18681"/>
        <dbReference type="ChEBI" id="CHEBI:43474"/>
        <dbReference type="ChEBI" id="CHEBI:57705"/>
        <dbReference type="ChEBI" id="CHEBI:58702"/>
        <dbReference type="ChEBI" id="CHEBI:68483"/>
        <dbReference type="EC" id="2.5.1.7"/>
    </reaction>
</comment>
<sequence>MRKIIINGGKRLSGEVAVSGAKNSVVALIPAIILAGDKVTLDGVPAISDVASLVEIMEIMGAEVDYQGETLVIDPSQVQSIPMPYGKINSLRASYYFYGSLLGRFGKATVGLPGGCDLGPRPIDLHLKAFEAMGAEVSFEGENMHLEAKDGRLHGAHIYMDTVSVGATINTMLAATRAEGKTVIENAAREPEIIDIATLLNNMGAHIRGAGTDIITIEGVDTLHGTNHQVIPDRIEAGTYIALAAAIGDGVKVTNVLYEHLESFIAKLEEMGVRMTVEEDAIFVEKQENLKAVNIKTSPYPGFATDLQQPMTPLLLTANGRGTIIDTIYEKRVNHVPEMARMGADISIVGGQIVYHGPNQLTGAQVKATDLRAGAALVTAGLMAEGKTEIRNIEFILRGYANIIKKLQDLGADISLIEE</sequence>
<evidence type="ECO:0000256" key="10">
    <source>
        <dbReference type="ARBA" id="ARBA00038367"/>
    </source>
</evidence>
<evidence type="ECO:0000256" key="7">
    <source>
        <dbReference type="ARBA" id="ARBA00022984"/>
    </source>
</evidence>
<comment type="function">
    <text evidence="12">Cell wall formation. Adds enolpyruvyl to UDP-N-acetylglucosamine.</text>
</comment>
<dbReference type="GO" id="GO:0005737">
    <property type="term" value="C:cytoplasm"/>
    <property type="evidence" value="ECO:0007669"/>
    <property type="project" value="UniProtKB-SubCell"/>
</dbReference>
<feature type="binding site" evidence="12">
    <location>
        <position position="306"/>
    </location>
    <ligand>
        <name>UDP-N-acetyl-alpha-D-glucosamine</name>
        <dbReference type="ChEBI" id="CHEBI:57705"/>
    </ligand>
</feature>
<feature type="binding site" evidence="12">
    <location>
        <begin position="22"/>
        <end position="23"/>
    </location>
    <ligand>
        <name>phosphoenolpyruvate</name>
        <dbReference type="ChEBI" id="CHEBI:58702"/>
    </ligand>
</feature>
<dbReference type="InterPro" id="IPR050068">
    <property type="entry name" value="MurA_subfamily"/>
</dbReference>
<feature type="binding site" evidence="12">
    <location>
        <position position="92"/>
    </location>
    <ligand>
        <name>UDP-N-acetyl-alpha-D-glucosamine</name>
        <dbReference type="ChEBI" id="CHEBI:57705"/>
    </ligand>
</feature>
<dbReference type="UniPathway" id="UPA00219"/>
<dbReference type="InterPro" id="IPR036968">
    <property type="entry name" value="Enolpyruvate_Tfrase_sf"/>
</dbReference>
<reference evidence="14 15" key="1">
    <citation type="submission" date="2015-12" db="EMBL/GenBank/DDBJ databases">
        <title>Streptococcus penaeicida sp. nov.</title>
        <authorList>
            <person name="Gomez-Gil B."/>
            <person name="Morales-Covarrubias M."/>
        </authorList>
    </citation>
    <scope>NUCLEOTIDE SEQUENCE [LARGE SCALE GENOMIC DNA]</scope>
    <source>
        <strain evidence="14 15">CAIM 1838</strain>
    </source>
</reference>
<dbReference type="InterPro" id="IPR013792">
    <property type="entry name" value="RNA3'P_cycl/enolpyr_Trfase_a/b"/>
</dbReference>
<dbReference type="RefSeq" id="WP_102777429.1">
    <property type="nucleotide sequence ID" value="NZ_CBCSGP010000010.1"/>
</dbReference>
<proteinExistence type="inferred from homology"/>
<dbReference type="Gene3D" id="3.65.10.10">
    <property type="entry name" value="Enolpyruvate transferase domain"/>
    <property type="match status" value="2"/>
</dbReference>
<evidence type="ECO:0000256" key="2">
    <source>
        <dbReference type="ARBA" id="ARBA00004752"/>
    </source>
</evidence>
<dbReference type="GO" id="GO:0051301">
    <property type="term" value="P:cell division"/>
    <property type="evidence" value="ECO:0007669"/>
    <property type="project" value="UniProtKB-KW"/>
</dbReference>
<evidence type="ECO:0000256" key="12">
    <source>
        <dbReference type="HAMAP-Rule" id="MF_00111"/>
    </source>
</evidence>
<dbReference type="SUPFAM" id="SSF55205">
    <property type="entry name" value="EPT/RTPC-like"/>
    <property type="match status" value="1"/>
</dbReference>
<evidence type="ECO:0000256" key="3">
    <source>
        <dbReference type="ARBA" id="ARBA00022490"/>
    </source>
</evidence>
<dbReference type="InterPro" id="IPR001986">
    <property type="entry name" value="Enolpyruvate_Tfrase_dom"/>
</dbReference>
<comment type="pathway">
    <text evidence="2 12">Cell wall biogenesis; peptidoglycan biosynthesis.</text>
</comment>
<dbReference type="GO" id="GO:0008760">
    <property type="term" value="F:UDP-N-acetylglucosamine 1-carboxyvinyltransferase activity"/>
    <property type="evidence" value="ECO:0007669"/>
    <property type="project" value="UniProtKB-UniRule"/>
</dbReference>
<dbReference type="GO" id="GO:0009252">
    <property type="term" value="P:peptidoglycan biosynthetic process"/>
    <property type="evidence" value="ECO:0007669"/>
    <property type="project" value="UniProtKB-UniRule"/>
</dbReference>
<keyword evidence="4 12" id="KW-0132">Cell division</keyword>
<evidence type="ECO:0000256" key="8">
    <source>
        <dbReference type="ARBA" id="ARBA00023306"/>
    </source>
</evidence>
<dbReference type="NCBIfam" id="TIGR01072">
    <property type="entry name" value="murA"/>
    <property type="match status" value="1"/>
</dbReference>
<evidence type="ECO:0000256" key="9">
    <source>
        <dbReference type="ARBA" id="ARBA00023316"/>
    </source>
</evidence>
<dbReference type="NCBIfam" id="NF006873">
    <property type="entry name" value="PRK09369.1"/>
    <property type="match status" value="1"/>
</dbReference>
<dbReference type="PANTHER" id="PTHR43783">
    <property type="entry name" value="UDP-N-ACETYLGLUCOSAMINE 1-CARBOXYVINYLTRANSFERASE"/>
    <property type="match status" value="1"/>
</dbReference>
<keyword evidence="8 12" id="KW-0131">Cell cycle</keyword>
<feature type="modified residue" description="2-(S-cysteinyl)pyruvic acid O-phosphothioketal" evidence="12">
    <location>
        <position position="116"/>
    </location>
</feature>
<name>A0A2N8LC55_9STRE</name>
<evidence type="ECO:0000256" key="11">
    <source>
        <dbReference type="ARBA" id="ARBA00047527"/>
    </source>
</evidence>
<feature type="active site" description="Proton donor" evidence="12">
    <location>
        <position position="116"/>
    </location>
</feature>
<dbReference type="InterPro" id="IPR005750">
    <property type="entry name" value="UDP_GlcNAc_COvinyl_MurA"/>
</dbReference>
<comment type="similarity">
    <text evidence="10 12">Belongs to the EPSP synthase family. MurA subfamily.</text>
</comment>
<keyword evidence="9 12" id="KW-0961">Cell wall biogenesis/degradation</keyword>
<dbReference type="EMBL" id="LOCM01000020">
    <property type="protein sequence ID" value="PND47747.1"/>
    <property type="molecule type" value="Genomic_DNA"/>
</dbReference>
<keyword evidence="3 12" id="KW-0963">Cytoplasm</keyword>
<dbReference type="AlphaFoldDB" id="A0A2N8LC55"/>
<dbReference type="CDD" id="cd01555">
    <property type="entry name" value="UdpNAET"/>
    <property type="match status" value="1"/>
</dbReference>
<keyword evidence="12" id="KW-0670">Pyruvate</keyword>
<dbReference type="HAMAP" id="MF_00111">
    <property type="entry name" value="MurA"/>
    <property type="match status" value="1"/>
</dbReference>
<evidence type="ECO:0000256" key="4">
    <source>
        <dbReference type="ARBA" id="ARBA00022618"/>
    </source>
</evidence>
<comment type="caution">
    <text evidence="12">Lacks conserved residue(s) required for the propagation of feature annotation.</text>
</comment>
<comment type="subcellular location">
    <subcellularLocation>
        <location evidence="1 12">Cytoplasm</location>
    </subcellularLocation>
</comment>
<dbReference type="FunFam" id="3.65.10.10:FF:000001">
    <property type="entry name" value="UDP-N-acetylglucosamine 1-carboxyvinyltransferase"/>
    <property type="match status" value="1"/>
</dbReference>
<keyword evidence="15" id="KW-1185">Reference proteome</keyword>
<dbReference type="GO" id="GO:0019277">
    <property type="term" value="P:UDP-N-acetylgalactosamine biosynthetic process"/>
    <property type="evidence" value="ECO:0007669"/>
    <property type="project" value="InterPro"/>
</dbReference>
<dbReference type="GO" id="GO:0008360">
    <property type="term" value="P:regulation of cell shape"/>
    <property type="evidence" value="ECO:0007669"/>
    <property type="project" value="UniProtKB-KW"/>
</dbReference>
<dbReference type="PANTHER" id="PTHR43783:SF2">
    <property type="entry name" value="UDP-N-ACETYLGLUCOSAMINE 1-CARBOXYVINYLTRANSFERASE 2"/>
    <property type="match status" value="1"/>
</dbReference>
<dbReference type="GO" id="GO:0071555">
    <property type="term" value="P:cell wall organization"/>
    <property type="evidence" value="ECO:0007669"/>
    <property type="project" value="UniProtKB-KW"/>
</dbReference>
<dbReference type="OrthoDB" id="9803760at2"/>
<keyword evidence="7 12" id="KW-0573">Peptidoglycan synthesis</keyword>
<dbReference type="EC" id="2.5.1.7" evidence="12"/>
<protein>
    <recommendedName>
        <fullName evidence="12">UDP-N-acetylglucosamine 1-carboxyvinyltransferase</fullName>
        <ecNumber evidence="12">2.5.1.7</ecNumber>
    </recommendedName>
    <alternativeName>
        <fullName evidence="12">Enoylpyruvate transferase</fullName>
    </alternativeName>
    <alternativeName>
        <fullName evidence="12">UDP-N-acetylglucosamine enolpyruvyl transferase</fullName>
        <shortName evidence="12">EPT</shortName>
    </alternativeName>
</protein>
<accession>A0A2N8LC55</accession>
<evidence type="ECO:0000313" key="15">
    <source>
        <dbReference type="Proteomes" id="UP000235963"/>
    </source>
</evidence>
<dbReference type="Pfam" id="PF00275">
    <property type="entry name" value="EPSP_synthase"/>
    <property type="match status" value="1"/>
</dbReference>
<evidence type="ECO:0000259" key="13">
    <source>
        <dbReference type="Pfam" id="PF00275"/>
    </source>
</evidence>
<feature type="binding site" evidence="12">
    <location>
        <position position="328"/>
    </location>
    <ligand>
        <name>UDP-N-acetyl-alpha-D-glucosamine</name>
        <dbReference type="ChEBI" id="CHEBI:57705"/>
    </ligand>
</feature>
<dbReference type="Proteomes" id="UP000235963">
    <property type="component" value="Unassembled WGS sequence"/>
</dbReference>
<gene>
    <name evidence="12" type="primary">murA</name>
    <name evidence="14" type="ORF">AT575_04960</name>
</gene>
<evidence type="ECO:0000256" key="1">
    <source>
        <dbReference type="ARBA" id="ARBA00004496"/>
    </source>
</evidence>
<keyword evidence="5 12" id="KW-0808">Transferase</keyword>
<feature type="domain" description="Enolpyruvate transferase" evidence="13">
    <location>
        <begin position="7"/>
        <end position="407"/>
    </location>
</feature>
<dbReference type="NCBIfam" id="NF009470">
    <property type="entry name" value="PRK12830.1"/>
    <property type="match status" value="1"/>
</dbReference>
<organism evidence="14 15">
    <name type="scientific">Streptococcus penaeicida</name>
    <dbReference type="NCBI Taxonomy" id="1765960"/>
    <lineage>
        <taxon>Bacteria</taxon>
        <taxon>Bacillati</taxon>
        <taxon>Bacillota</taxon>
        <taxon>Bacilli</taxon>
        <taxon>Lactobacillales</taxon>
        <taxon>Streptococcaceae</taxon>
        <taxon>Streptococcus</taxon>
    </lineage>
</organism>
<feature type="binding site" evidence="12">
    <location>
        <begin position="121"/>
        <end position="125"/>
    </location>
    <ligand>
        <name>UDP-N-acetyl-alpha-D-glucosamine</name>
        <dbReference type="ChEBI" id="CHEBI:57705"/>
    </ligand>
</feature>